<dbReference type="OrthoDB" id="10004338at2759"/>
<dbReference type="InterPro" id="IPR029030">
    <property type="entry name" value="Caspase-like_dom_sf"/>
</dbReference>
<dbReference type="SUPFAM" id="SSF52129">
    <property type="entry name" value="Caspase-like"/>
    <property type="match status" value="1"/>
</dbReference>
<dbReference type="PROSITE" id="PS50207">
    <property type="entry name" value="CASPASE_P10"/>
    <property type="match status" value="1"/>
</dbReference>
<proteinExistence type="inferred from homology"/>
<dbReference type="EMBL" id="JAACNH010002573">
    <property type="protein sequence ID" value="KAG8429823.1"/>
    <property type="molecule type" value="Genomic_DNA"/>
</dbReference>
<dbReference type="AlphaFoldDB" id="A0A8T2ID85"/>
<protein>
    <recommendedName>
        <fullName evidence="4">Caspase family p10 domain-containing protein</fullName>
    </recommendedName>
</protein>
<gene>
    <name evidence="5" type="ORF">GDO86_019127</name>
</gene>
<dbReference type="Proteomes" id="UP000812440">
    <property type="component" value="Unassembled WGS sequence"/>
</dbReference>
<accession>A0A8T2ID85</accession>
<feature type="region of interest" description="Disordered" evidence="2">
    <location>
        <begin position="29"/>
        <end position="48"/>
    </location>
</feature>
<evidence type="ECO:0000256" key="3">
    <source>
        <dbReference type="SAM" id="SignalP"/>
    </source>
</evidence>
<evidence type="ECO:0000313" key="6">
    <source>
        <dbReference type="Proteomes" id="UP000812440"/>
    </source>
</evidence>
<dbReference type="InterPro" id="IPR002138">
    <property type="entry name" value="Pept_C14_p10"/>
</dbReference>
<evidence type="ECO:0000259" key="4">
    <source>
        <dbReference type="PROSITE" id="PS50207"/>
    </source>
</evidence>
<keyword evidence="3" id="KW-0732">Signal</keyword>
<name>A0A8T2ID85_9PIPI</name>
<dbReference type="Gene3D" id="3.40.50.1460">
    <property type="match status" value="1"/>
</dbReference>
<comment type="similarity">
    <text evidence="1">Belongs to the peptidase C14A family.</text>
</comment>
<evidence type="ECO:0000256" key="1">
    <source>
        <dbReference type="ARBA" id="ARBA00010134"/>
    </source>
</evidence>
<dbReference type="InterPro" id="IPR002398">
    <property type="entry name" value="Pept_C14"/>
</dbReference>
<dbReference type="Pfam" id="PF00656">
    <property type="entry name" value="Peptidase_C14"/>
    <property type="match status" value="1"/>
</dbReference>
<feature type="chain" id="PRO_5035861864" description="Caspase family p10 domain-containing protein" evidence="3">
    <location>
        <begin position="19"/>
        <end position="209"/>
    </location>
</feature>
<feature type="domain" description="Caspase family p10" evidence="4">
    <location>
        <begin position="52"/>
        <end position="126"/>
    </location>
</feature>
<sequence>MGCVSITGISSLLPSCLVVFIEEADRGVDQRDGREQMTSPGCEQSDAGREEMKIRLPTQSDMICAFSCLKGTVSLRNTKKGSWFVQALASVFSQNAKDTHVADMLVKVNSMIKEREGYAPGTEFHRSATGPGSFHSMWPDIPTLRGVCQTRLSKSILGIGAIFKPCACPANMGLCKIQKFRTTFLLPETKAPWVGLGWVAENHRGSTCH</sequence>
<feature type="signal peptide" evidence="3">
    <location>
        <begin position="1"/>
        <end position="18"/>
    </location>
</feature>
<keyword evidence="6" id="KW-1185">Reference proteome</keyword>
<dbReference type="GO" id="GO:0004197">
    <property type="term" value="F:cysteine-type endopeptidase activity"/>
    <property type="evidence" value="ECO:0007669"/>
    <property type="project" value="InterPro"/>
</dbReference>
<dbReference type="PANTHER" id="PTHR47901:SF7">
    <property type="entry name" value="CASPASE 2"/>
    <property type="match status" value="1"/>
</dbReference>
<comment type="caution">
    <text evidence="5">The sequence shown here is derived from an EMBL/GenBank/DDBJ whole genome shotgun (WGS) entry which is preliminary data.</text>
</comment>
<evidence type="ECO:0000313" key="5">
    <source>
        <dbReference type="EMBL" id="KAG8429823.1"/>
    </source>
</evidence>
<reference evidence="5" key="1">
    <citation type="thesis" date="2020" institute="ProQuest LLC" country="789 East Eisenhower Parkway, Ann Arbor, MI, USA">
        <title>Comparative Genomics and Chromosome Evolution.</title>
        <authorList>
            <person name="Mudd A.B."/>
        </authorList>
    </citation>
    <scope>NUCLEOTIDE SEQUENCE</scope>
    <source>
        <strain evidence="5">Female2</strain>
        <tissue evidence="5">Blood</tissue>
    </source>
</reference>
<dbReference type="InterPro" id="IPR015917">
    <property type="entry name" value="Pept_C14A"/>
</dbReference>
<evidence type="ECO:0000256" key="2">
    <source>
        <dbReference type="SAM" id="MobiDB-lite"/>
    </source>
</evidence>
<dbReference type="GO" id="GO:0006508">
    <property type="term" value="P:proteolysis"/>
    <property type="evidence" value="ECO:0007669"/>
    <property type="project" value="InterPro"/>
</dbReference>
<dbReference type="InterPro" id="IPR011600">
    <property type="entry name" value="Pept_C14_caspase"/>
</dbReference>
<organism evidence="5 6">
    <name type="scientific">Hymenochirus boettgeri</name>
    <name type="common">Congo dwarf clawed frog</name>
    <dbReference type="NCBI Taxonomy" id="247094"/>
    <lineage>
        <taxon>Eukaryota</taxon>
        <taxon>Metazoa</taxon>
        <taxon>Chordata</taxon>
        <taxon>Craniata</taxon>
        <taxon>Vertebrata</taxon>
        <taxon>Euteleostomi</taxon>
        <taxon>Amphibia</taxon>
        <taxon>Batrachia</taxon>
        <taxon>Anura</taxon>
        <taxon>Pipoidea</taxon>
        <taxon>Pipidae</taxon>
        <taxon>Pipinae</taxon>
        <taxon>Hymenochirus</taxon>
    </lineage>
</organism>
<dbReference type="PANTHER" id="PTHR47901">
    <property type="entry name" value="CASPASE RECRUITMENT DOMAIN-CONTAINING PROTEIN 18"/>
    <property type="match status" value="1"/>
</dbReference>
<dbReference type="SMART" id="SM00115">
    <property type="entry name" value="CASc"/>
    <property type="match status" value="1"/>
</dbReference>